<keyword evidence="1" id="KW-0472">Membrane</keyword>
<feature type="transmembrane region" description="Helical" evidence="1">
    <location>
        <begin position="207"/>
        <end position="233"/>
    </location>
</feature>
<name>A0AAD7N793_9AGAR</name>
<evidence type="ECO:0000256" key="1">
    <source>
        <dbReference type="SAM" id="Phobius"/>
    </source>
</evidence>
<keyword evidence="4" id="KW-1185">Reference proteome</keyword>
<sequence length="597" mass="66270">MSTPSAAQPHIVFSTNQDQAERGGLGLKLGNASAKTVISPDDPPQTDDDNPYRQHCTDNARIWRTYMDQAKISDDNLSNIFNSDLDPLLIFAGLFSAILSAFLIDVRKGLEQDLQSITNTLLTILIENQHNTTGNQISPPSRFTPSSSSRWVNGLWFSSLIFSLMSALGASLAKGWLTQFSAIASGSRWNDVGVHCNRFRGVRRWHLTLIIECLPILIHIAFFLFSIGLIVLVFQDDTAIGAVILVLTALVAFLYIGSSLHPAYSSDSPFRTPLSGIISSLLKHGWQAEQFSPFSDREDVQKAQALAWLLQASPPVDDVMRPIIQAIAGLPATVFVQDELLQPPIIDFLSRTLANELSRPPLNEDHIIPILYALLHLVQTVPSVVNSDSSRLLLALVNTQGPLFATETMGPGIQALALCVKGRIILLYDHGRGQEVFETDIPVLRASTDGHIRHLLTEVQLLSSHSSTGPTRIDLITHLKNYGRRLMHHHKKLPFRVVINDSALTLARLRPTALFVGLGTTSGKVRRKYAKLFKNLVTTHGIFRYFVNLSSAPQWEWNFVPYCDAQTVGQGNIWKRLCDVWQKMITLGTLLPTVFRL</sequence>
<gene>
    <name evidence="3" type="ORF">B0H16DRAFT_868630</name>
</gene>
<dbReference type="Proteomes" id="UP001215598">
    <property type="component" value="Unassembled WGS sequence"/>
</dbReference>
<dbReference type="AlphaFoldDB" id="A0AAD7N793"/>
<evidence type="ECO:0000313" key="4">
    <source>
        <dbReference type="Proteomes" id="UP001215598"/>
    </source>
</evidence>
<feature type="domain" description="DUF6535" evidence="2">
    <location>
        <begin position="63"/>
        <end position="234"/>
    </location>
</feature>
<dbReference type="InterPro" id="IPR045338">
    <property type="entry name" value="DUF6535"/>
</dbReference>
<reference evidence="3" key="1">
    <citation type="submission" date="2023-03" db="EMBL/GenBank/DDBJ databases">
        <title>Massive genome expansion in bonnet fungi (Mycena s.s.) driven by repeated elements and novel gene families across ecological guilds.</title>
        <authorList>
            <consortium name="Lawrence Berkeley National Laboratory"/>
            <person name="Harder C.B."/>
            <person name="Miyauchi S."/>
            <person name="Viragh M."/>
            <person name="Kuo A."/>
            <person name="Thoen E."/>
            <person name="Andreopoulos B."/>
            <person name="Lu D."/>
            <person name="Skrede I."/>
            <person name="Drula E."/>
            <person name="Henrissat B."/>
            <person name="Morin E."/>
            <person name="Kohler A."/>
            <person name="Barry K."/>
            <person name="LaButti K."/>
            <person name="Morin E."/>
            <person name="Salamov A."/>
            <person name="Lipzen A."/>
            <person name="Mereny Z."/>
            <person name="Hegedus B."/>
            <person name="Baldrian P."/>
            <person name="Stursova M."/>
            <person name="Weitz H."/>
            <person name="Taylor A."/>
            <person name="Grigoriev I.V."/>
            <person name="Nagy L.G."/>
            <person name="Martin F."/>
            <person name="Kauserud H."/>
        </authorList>
    </citation>
    <scope>NUCLEOTIDE SEQUENCE</scope>
    <source>
        <strain evidence="3">CBHHK182m</strain>
    </source>
</reference>
<organism evidence="3 4">
    <name type="scientific">Mycena metata</name>
    <dbReference type="NCBI Taxonomy" id="1033252"/>
    <lineage>
        <taxon>Eukaryota</taxon>
        <taxon>Fungi</taxon>
        <taxon>Dikarya</taxon>
        <taxon>Basidiomycota</taxon>
        <taxon>Agaricomycotina</taxon>
        <taxon>Agaricomycetes</taxon>
        <taxon>Agaricomycetidae</taxon>
        <taxon>Agaricales</taxon>
        <taxon>Marasmiineae</taxon>
        <taxon>Mycenaceae</taxon>
        <taxon>Mycena</taxon>
    </lineage>
</organism>
<feature type="transmembrane region" description="Helical" evidence="1">
    <location>
        <begin position="239"/>
        <end position="256"/>
    </location>
</feature>
<feature type="transmembrane region" description="Helical" evidence="1">
    <location>
        <begin position="88"/>
        <end position="104"/>
    </location>
</feature>
<keyword evidence="1" id="KW-1133">Transmembrane helix</keyword>
<accession>A0AAD7N793</accession>
<dbReference type="Pfam" id="PF20153">
    <property type="entry name" value="DUF6535"/>
    <property type="match status" value="1"/>
</dbReference>
<protein>
    <recommendedName>
        <fullName evidence="2">DUF6535 domain-containing protein</fullName>
    </recommendedName>
</protein>
<evidence type="ECO:0000259" key="2">
    <source>
        <dbReference type="Pfam" id="PF20153"/>
    </source>
</evidence>
<proteinExistence type="predicted"/>
<evidence type="ECO:0000313" key="3">
    <source>
        <dbReference type="EMBL" id="KAJ7749642.1"/>
    </source>
</evidence>
<comment type="caution">
    <text evidence="3">The sequence shown here is derived from an EMBL/GenBank/DDBJ whole genome shotgun (WGS) entry which is preliminary data.</text>
</comment>
<feature type="transmembrane region" description="Helical" evidence="1">
    <location>
        <begin position="155"/>
        <end position="173"/>
    </location>
</feature>
<dbReference type="EMBL" id="JARKIB010000068">
    <property type="protein sequence ID" value="KAJ7749642.1"/>
    <property type="molecule type" value="Genomic_DNA"/>
</dbReference>
<keyword evidence="1" id="KW-0812">Transmembrane</keyword>